<dbReference type="InterPro" id="IPR011990">
    <property type="entry name" value="TPR-like_helical_dom_sf"/>
</dbReference>
<reference evidence="3" key="2">
    <citation type="submission" date="2021-04" db="EMBL/GenBank/DDBJ databases">
        <title>Brevibacillus composti FJAT-54423, complete genome.</title>
        <authorList>
            <person name="Tang R."/>
        </authorList>
    </citation>
    <scope>NUCLEOTIDE SEQUENCE</scope>
    <source>
        <strain evidence="3">FJAT-54424</strain>
    </source>
</reference>
<dbReference type="SUPFAM" id="SSF48452">
    <property type="entry name" value="TPR-like"/>
    <property type="match status" value="1"/>
</dbReference>
<feature type="repeat" description="TPR" evidence="1">
    <location>
        <begin position="176"/>
        <end position="209"/>
    </location>
</feature>
<sequence length="242" mass="28056">MIEQVAALYDKKFNCPYCENSFASKRVRSGSLSMIKRDSDFCTYFKEQSINPILYTVNVCPSCGFAFTELFTERLNPAQKRLVGERIAAKWTPKELGGNRSLSMAAAAYKLAIYAAELTDQVHSVKAGLYLRLAWLYRFTENASEEKRFLQIAVNEYEQSYIHSDYTRGDKEMSEVRVLYLIGELMRRIEQYDKAIQYFSRTLEFRNRTVETGILQMAQDQWAQAREDYKEQQKGLPSAKIS</sequence>
<evidence type="ECO:0000256" key="1">
    <source>
        <dbReference type="PROSITE-ProRule" id="PRU00339"/>
    </source>
</evidence>
<evidence type="ECO:0000313" key="2">
    <source>
        <dbReference type="EMBL" id="QQE73427.1"/>
    </source>
</evidence>
<reference evidence="2 4" key="1">
    <citation type="submission" date="2020-12" db="EMBL/GenBank/DDBJ databases">
        <title>strain FJAT-54423T represents a novel species of the genus Brevibacillus.</title>
        <authorList>
            <person name="Tang R."/>
        </authorList>
    </citation>
    <scope>NUCLEOTIDE SEQUENCE [LARGE SCALE GENOMIC DNA]</scope>
    <source>
        <strain evidence="2 4">FJAT-54423</strain>
    </source>
</reference>
<gene>
    <name evidence="2" type="ORF">JD108_16195</name>
    <name evidence="3" type="ORF">KDJ56_16140</name>
</gene>
<name>A0A7T5JMS7_9BACL</name>
<organism evidence="2 4">
    <name type="scientific">Brevibacillus composti</name>
    <dbReference type="NCBI Taxonomy" id="2796470"/>
    <lineage>
        <taxon>Bacteria</taxon>
        <taxon>Bacillati</taxon>
        <taxon>Bacillota</taxon>
        <taxon>Bacilli</taxon>
        <taxon>Bacillales</taxon>
        <taxon>Paenibacillaceae</taxon>
        <taxon>Brevibacillus</taxon>
    </lineage>
</organism>
<dbReference type="InterPro" id="IPR018708">
    <property type="entry name" value="DUF2225"/>
</dbReference>
<dbReference type="RefSeq" id="WP_198827051.1">
    <property type="nucleotide sequence ID" value="NZ_CP066308.1"/>
</dbReference>
<keyword evidence="1" id="KW-0802">TPR repeat</keyword>
<keyword evidence="5" id="KW-1185">Reference proteome</keyword>
<dbReference type="EMBL" id="CP073708">
    <property type="protein sequence ID" value="QUO40509.1"/>
    <property type="molecule type" value="Genomic_DNA"/>
</dbReference>
<evidence type="ECO:0000313" key="5">
    <source>
        <dbReference type="Proteomes" id="UP000677234"/>
    </source>
</evidence>
<dbReference type="KEGG" id="bcop:JD108_16195"/>
<evidence type="ECO:0000313" key="3">
    <source>
        <dbReference type="EMBL" id="QUO40509.1"/>
    </source>
</evidence>
<dbReference type="InterPro" id="IPR019734">
    <property type="entry name" value="TPR_rpt"/>
</dbReference>
<dbReference type="Proteomes" id="UP000677234">
    <property type="component" value="Chromosome"/>
</dbReference>
<dbReference type="AlphaFoldDB" id="A0A7T5JMS7"/>
<accession>A0A7T5JMS7</accession>
<protein>
    <submittedName>
        <fullName evidence="2">DUF2225 domain-containing protein</fullName>
    </submittedName>
</protein>
<dbReference type="EMBL" id="CP066308">
    <property type="protein sequence ID" value="QQE73427.1"/>
    <property type="molecule type" value="Genomic_DNA"/>
</dbReference>
<dbReference type="Proteomes" id="UP000595847">
    <property type="component" value="Chromosome"/>
</dbReference>
<proteinExistence type="predicted"/>
<dbReference type="Gene3D" id="1.25.40.10">
    <property type="entry name" value="Tetratricopeptide repeat domain"/>
    <property type="match status" value="1"/>
</dbReference>
<dbReference type="Pfam" id="PF09986">
    <property type="entry name" value="DUF2225"/>
    <property type="match status" value="1"/>
</dbReference>
<dbReference type="PROSITE" id="PS50005">
    <property type="entry name" value="TPR"/>
    <property type="match status" value="1"/>
</dbReference>
<evidence type="ECO:0000313" key="4">
    <source>
        <dbReference type="Proteomes" id="UP000595847"/>
    </source>
</evidence>